<evidence type="ECO:0000256" key="7">
    <source>
        <dbReference type="ARBA" id="ARBA00023274"/>
    </source>
</evidence>
<evidence type="ECO:0000256" key="10">
    <source>
        <dbReference type="SAM" id="MobiDB-lite"/>
    </source>
</evidence>
<evidence type="ECO:0000256" key="2">
    <source>
        <dbReference type="ARBA" id="ARBA00009418"/>
    </source>
</evidence>
<reference evidence="11" key="2">
    <citation type="submission" date="2021-01" db="EMBL/GenBank/DDBJ databases">
        <authorList>
            <person name="Schikora-Tamarit M.A."/>
        </authorList>
    </citation>
    <scope>NUCLEOTIDE SEQUENCE</scope>
    <source>
        <strain evidence="11">NCAIM Y.01608</strain>
    </source>
</reference>
<accession>A0A9P8NUW8</accession>
<feature type="compositionally biased region" description="Basic residues" evidence="10">
    <location>
        <begin position="68"/>
        <end position="79"/>
    </location>
</feature>
<name>A0A9P8NUW8_9ASCO</name>
<keyword evidence="7 9" id="KW-0687">Ribonucleoprotein</keyword>
<dbReference type="GO" id="GO:0005730">
    <property type="term" value="C:nucleolus"/>
    <property type="evidence" value="ECO:0007669"/>
    <property type="project" value="UniProtKB-SubCell"/>
</dbReference>
<feature type="region of interest" description="Disordered" evidence="10">
    <location>
        <begin position="1"/>
        <end position="96"/>
    </location>
</feature>
<organism evidence="11 12">
    <name type="scientific">Ogataea polymorpha</name>
    <dbReference type="NCBI Taxonomy" id="460523"/>
    <lineage>
        <taxon>Eukaryota</taxon>
        <taxon>Fungi</taxon>
        <taxon>Dikarya</taxon>
        <taxon>Ascomycota</taxon>
        <taxon>Saccharomycotina</taxon>
        <taxon>Pichiomycetes</taxon>
        <taxon>Pichiales</taxon>
        <taxon>Pichiaceae</taxon>
        <taxon>Ogataea</taxon>
    </lineage>
</organism>
<evidence type="ECO:0000313" key="12">
    <source>
        <dbReference type="Proteomes" id="UP000788993"/>
    </source>
</evidence>
<proteinExistence type="inferred from homology"/>
<evidence type="ECO:0000256" key="8">
    <source>
        <dbReference type="ARBA" id="ARBA00025053"/>
    </source>
</evidence>
<feature type="compositionally biased region" description="Low complexity" evidence="10">
    <location>
        <begin position="21"/>
        <end position="40"/>
    </location>
</feature>
<sequence length="552" mass="62643">MSRRPQFSRHDLDSEDEDAYSSEVSNDSLSSLSFGALSAAQKKLDEEDRNSEAESDSDGGFFEEPSKKNHPQKKKKNKHAPSETSAKKPVPKVREIPGLLDGTKYAKTKYHDIRFDSAFGKVNESEVRRNYKFLDEYRQKELEQVQSVLKDPKKRNKLSEKELQDLDYIAKSTKSRLDALKNKDLEREVIKDYKKKTGKEFVKRSDKRKLVQVARFQNMKSKQREKVMERKLFQDGQIAGDDNVFQNGAVRNVDSLTIRTDNDHSTLKLDTSAEVNVTSDSQMVEFKNSWHVRDTLLEVGDFLEVRSQLDQRSTAKPSTIEFQSTVLQVEQITLDKHQVGTVSDADRLAVWNDLHFEGVGFHQTLDSTQVDPQVVGIEVGELLDGLEVLDMVFRNLSNLEQSDLAIVIDQSTTLNVGSSFVCQLHDVLCPRLNHVVQNLGVDGSTERLKQVAVSWRVPGVQLVVVRLRNRQKRVLEHSRVSGLVEGSDPDTVTLVLSDNDLGVIVGIERIHQQQWHVGVIGFVEVLDLANRQIQERLAISHLNDRLGTHTTH</sequence>
<evidence type="ECO:0000313" key="11">
    <source>
        <dbReference type="EMBL" id="KAH3659844.1"/>
    </source>
</evidence>
<comment type="subcellular location">
    <subcellularLocation>
        <location evidence="1 9">Nucleus</location>
        <location evidence="1 9">Nucleolus</location>
    </subcellularLocation>
</comment>
<dbReference type="GO" id="GO:0030686">
    <property type="term" value="C:90S preribosome"/>
    <property type="evidence" value="ECO:0007669"/>
    <property type="project" value="TreeGrafter"/>
</dbReference>
<comment type="subunit">
    <text evidence="9">Associates with 90S and pre-40S pre-ribosomal particles.</text>
</comment>
<evidence type="ECO:0000256" key="3">
    <source>
        <dbReference type="ARBA" id="ARBA00022517"/>
    </source>
</evidence>
<dbReference type="InterPro" id="IPR009292">
    <property type="entry name" value="RRP36"/>
</dbReference>
<keyword evidence="12" id="KW-1185">Reference proteome</keyword>
<comment type="similarity">
    <text evidence="2 9">Belongs to the RRP36 family.</text>
</comment>
<comment type="caution">
    <text evidence="11">The sequence shown here is derived from an EMBL/GenBank/DDBJ whole genome shotgun (WGS) entry which is preliminary data.</text>
</comment>
<gene>
    <name evidence="11" type="ORF">OGATHE_005889</name>
</gene>
<dbReference type="EMBL" id="JAEUBD010001504">
    <property type="protein sequence ID" value="KAH3659844.1"/>
    <property type="molecule type" value="Genomic_DNA"/>
</dbReference>
<keyword evidence="5" id="KW-0175">Coiled coil</keyword>
<comment type="function">
    <text evidence="8 9">Component of the 90S pre-ribosome involved in the maturation of rRNAs. Required for early cleavages of the pre-RNAs in the 40S ribosomal subunit maturation pathway.</text>
</comment>
<keyword evidence="4 9" id="KW-0698">rRNA processing</keyword>
<evidence type="ECO:0000256" key="4">
    <source>
        <dbReference type="ARBA" id="ARBA00022552"/>
    </source>
</evidence>
<evidence type="ECO:0000256" key="1">
    <source>
        <dbReference type="ARBA" id="ARBA00004604"/>
    </source>
</evidence>
<dbReference type="Proteomes" id="UP000788993">
    <property type="component" value="Unassembled WGS sequence"/>
</dbReference>
<dbReference type="PANTHER" id="PTHR21738:SF0">
    <property type="entry name" value="RIBOSOMAL RNA PROCESSING PROTEIN 36 HOMOLOG"/>
    <property type="match status" value="1"/>
</dbReference>
<dbReference type="AlphaFoldDB" id="A0A9P8NUW8"/>
<evidence type="ECO:0000256" key="5">
    <source>
        <dbReference type="ARBA" id="ARBA00023054"/>
    </source>
</evidence>
<protein>
    <recommendedName>
        <fullName evidence="9">rRNA biogenesis protein RRP36</fullName>
    </recommendedName>
</protein>
<keyword evidence="3 9" id="KW-0690">Ribosome biogenesis</keyword>
<evidence type="ECO:0000256" key="9">
    <source>
        <dbReference type="RuleBase" id="RU368027"/>
    </source>
</evidence>
<reference evidence="11" key="1">
    <citation type="journal article" date="2021" name="Open Biol.">
        <title>Shared evolutionary footprints suggest mitochondrial oxidative damage underlies multiple complex I losses in fungi.</title>
        <authorList>
            <person name="Schikora-Tamarit M.A."/>
            <person name="Marcet-Houben M."/>
            <person name="Nosek J."/>
            <person name="Gabaldon T."/>
        </authorList>
    </citation>
    <scope>NUCLEOTIDE SEQUENCE</scope>
    <source>
        <strain evidence="11">NCAIM Y.01608</strain>
    </source>
</reference>
<dbReference type="GO" id="GO:0000462">
    <property type="term" value="P:maturation of SSU-rRNA from tricistronic rRNA transcript (SSU-rRNA, 5.8S rRNA, LSU-rRNA)"/>
    <property type="evidence" value="ECO:0007669"/>
    <property type="project" value="TreeGrafter"/>
</dbReference>
<evidence type="ECO:0000256" key="6">
    <source>
        <dbReference type="ARBA" id="ARBA00023242"/>
    </source>
</evidence>
<feature type="compositionally biased region" description="Basic and acidic residues" evidence="10">
    <location>
        <begin position="42"/>
        <end position="52"/>
    </location>
</feature>
<keyword evidence="6 9" id="KW-0539">Nucleus</keyword>
<dbReference type="Pfam" id="PF06102">
    <property type="entry name" value="RRP36"/>
    <property type="match status" value="1"/>
</dbReference>
<dbReference type="PANTHER" id="PTHR21738">
    <property type="entry name" value="RIBOSOMAL RNA PROCESSING PROTEIN 36 HOMOLOG"/>
    <property type="match status" value="1"/>
</dbReference>